<comment type="caution">
    <text evidence="1">The sequence shown here is derived from an EMBL/GenBank/DDBJ whole genome shotgun (WGS) entry which is preliminary data.</text>
</comment>
<proteinExistence type="predicted"/>
<evidence type="ECO:0000313" key="2">
    <source>
        <dbReference type="Proteomes" id="UP000799444"/>
    </source>
</evidence>
<evidence type="ECO:0000313" key="1">
    <source>
        <dbReference type="EMBL" id="KAF2726569.1"/>
    </source>
</evidence>
<name>A0A9P4UTW9_9PLEO</name>
<gene>
    <name evidence="1" type="ORF">EJ04DRAFT_599125</name>
</gene>
<keyword evidence="2" id="KW-1185">Reference proteome</keyword>
<sequence length="348" mass="39321">MTEPASPRVAVEIYATRKLYLSDHPRFSLTLLLTLRNSHEPVVFLKSGLRSVKGLQSINSDQIIQCIDVDSGEDIQILRDVMRPSFLVLQPDRRYFAAFTNAADAKEYELPFDTSSLQAGKKYEIRCTPVTQIAHWPSGTEAILNSLTEDSLQAADIPNPSTTRISWDVVGEDAVTFETLQEQPRAPQVKAFLSAPSEYSLSRNPPYTFALTFSTDAPSPITVFTRRQDVCSMSFDVEICSTDNLTLGPELIDINYDDPSQRDEFLRLDKTYKEEREIDHTKFVWLNFGDSLKVGEEYVLRHRGERWSWWSEASVDEVVQYANSRMGLGSSQGIEIASAGKQKFVVVE</sequence>
<dbReference type="AlphaFoldDB" id="A0A9P4UTW9"/>
<protein>
    <submittedName>
        <fullName evidence="1">Uncharacterized protein</fullName>
    </submittedName>
</protein>
<dbReference type="OrthoDB" id="5413997at2759"/>
<reference evidence="1" key="1">
    <citation type="journal article" date="2020" name="Stud. Mycol.">
        <title>101 Dothideomycetes genomes: a test case for predicting lifestyles and emergence of pathogens.</title>
        <authorList>
            <person name="Haridas S."/>
            <person name="Albert R."/>
            <person name="Binder M."/>
            <person name="Bloem J."/>
            <person name="Labutti K."/>
            <person name="Salamov A."/>
            <person name="Andreopoulos B."/>
            <person name="Baker S."/>
            <person name="Barry K."/>
            <person name="Bills G."/>
            <person name="Bluhm B."/>
            <person name="Cannon C."/>
            <person name="Castanera R."/>
            <person name="Culley D."/>
            <person name="Daum C."/>
            <person name="Ezra D."/>
            <person name="Gonzalez J."/>
            <person name="Henrissat B."/>
            <person name="Kuo A."/>
            <person name="Liang C."/>
            <person name="Lipzen A."/>
            <person name="Lutzoni F."/>
            <person name="Magnuson J."/>
            <person name="Mondo S."/>
            <person name="Nolan M."/>
            <person name="Ohm R."/>
            <person name="Pangilinan J."/>
            <person name="Park H.-J."/>
            <person name="Ramirez L."/>
            <person name="Alfaro M."/>
            <person name="Sun H."/>
            <person name="Tritt A."/>
            <person name="Yoshinaga Y."/>
            <person name="Zwiers L.-H."/>
            <person name="Turgeon B."/>
            <person name="Goodwin S."/>
            <person name="Spatafora J."/>
            <person name="Crous P."/>
            <person name="Grigoriev I."/>
        </authorList>
    </citation>
    <scope>NUCLEOTIDE SEQUENCE</scope>
    <source>
        <strain evidence="1">CBS 125425</strain>
    </source>
</reference>
<organism evidence="1 2">
    <name type="scientific">Polyplosphaeria fusca</name>
    <dbReference type="NCBI Taxonomy" id="682080"/>
    <lineage>
        <taxon>Eukaryota</taxon>
        <taxon>Fungi</taxon>
        <taxon>Dikarya</taxon>
        <taxon>Ascomycota</taxon>
        <taxon>Pezizomycotina</taxon>
        <taxon>Dothideomycetes</taxon>
        <taxon>Pleosporomycetidae</taxon>
        <taxon>Pleosporales</taxon>
        <taxon>Tetraplosphaeriaceae</taxon>
        <taxon>Polyplosphaeria</taxon>
    </lineage>
</organism>
<accession>A0A9P4UTW9</accession>
<dbReference type="Proteomes" id="UP000799444">
    <property type="component" value="Unassembled WGS sequence"/>
</dbReference>
<dbReference type="EMBL" id="ML996436">
    <property type="protein sequence ID" value="KAF2726569.1"/>
    <property type="molecule type" value="Genomic_DNA"/>
</dbReference>